<feature type="coiled-coil region" evidence="1">
    <location>
        <begin position="126"/>
        <end position="168"/>
    </location>
</feature>
<dbReference type="RefSeq" id="WP_077596949.1">
    <property type="nucleotide sequence ID" value="NZ_BSKO01000001.1"/>
</dbReference>
<keyword evidence="1" id="KW-0175">Coiled coil</keyword>
<proteinExistence type="predicted"/>
<protein>
    <submittedName>
        <fullName evidence="2">Uncharacterized protein</fullName>
    </submittedName>
</protein>
<name>A0ABQ5TPV0_9BACI</name>
<accession>A0ABQ5TPV0</accession>
<comment type="caution">
    <text evidence="2">The sequence shown here is derived from an EMBL/GenBank/DDBJ whole genome shotgun (WGS) entry which is preliminary data.</text>
</comment>
<dbReference type="Proteomes" id="UP001275436">
    <property type="component" value="Unassembled WGS sequence"/>
</dbReference>
<evidence type="ECO:0000256" key="1">
    <source>
        <dbReference type="SAM" id="Coils"/>
    </source>
</evidence>
<gene>
    <name evidence="2" type="ORF">MACH08_36280</name>
</gene>
<sequence length="242" mass="28611">MSLYMNENENVYKSEQQLYAPNQQVFIRSHMSEVLEEHNNIQQSIMKSIRRLNSQMAGQGLKQQQNWDSITDQLQILEKDSMNHKMMEQNVLDKLQILEDSQQSISIQIKEEGISKQQITSHLTELKKSQQVLQDLMDSMQTTNEKYHDKVEEQNQMQQAVMQTLKDKEVETGKVYERLESQDALLEKVVRQMDHFRGVMYERTNYLAKKLESTVTYMLNKLTGVNDDKQEEMQEKKEKQNV</sequence>
<dbReference type="EMBL" id="BSKO01000001">
    <property type="protein sequence ID" value="GLO67844.1"/>
    <property type="molecule type" value="Genomic_DNA"/>
</dbReference>
<evidence type="ECO:0000313" key="2">
    <source>
        <dbReference type="EMBL" id="GLO67844.1"/>
    </source>
</evidence>
<reference evidence="2 3" key="1">
    <citation type="submission" date="2023-02" db="EMBL/GenBank/DDBJ databases">
        <title>Oceanobacillus kimchii IFOP_LL358 isolated form Alexandrium catenella lab strain.</title>
        <authorList>
            <person name="Gajardo G."/>
            <person name="Ueki S."/>
            <person name="Maruyama F."/>
        </authorList>
    </citation>
    <scope>NUCLEOTIDE SEQUENCE [LARGE SCALE GENOMIC DNA]</scope>
    <source>
        <strain evidence="2 3">IFOP_LL358</strain>
    </source>
</reference>
<keyword evidence="3" id="KW-1185">Reference proteome</keyword>
<organism evidence="2 3">
    <name type="scientific">Oceanobacillus kimchii</name>
    <dbReference type="NCBI Taxonomy" id="746691"/>
    <lineage>
        <taxon>Bacteria</taxon>
        <taxon>Bacillati</taxon>
        <taxon>Bacillota</taxon>
        <taxon>Bacilli</taxon>
        <taxon>Bacillales</taxon>
        <taxon>Bacillaceae</taxon>
        <taxon>Oceanobacillus</taxon>
    </lineage>
</organism>
<evidence type="ECO:0000313" key="3">
    <source>
        <dbReference type="Proteomes" id="UP001275436"/>
    </source>
</evidence>